<dbReference type="InterPro" id="IPR025280">
    <property type="entry name" value="SNIPE"/>
</dbReference>
<dbReference type="EMBL" id="JABAFZ010000004">
    <property type="protein sequence ID" value="NME88999.1"/>
    <property type="molecule type" value="Genomic_DNA"/>
</dbReference>
<feature type="coiled-coil region" evidence="1">
    <location>
        <begin position="6"/>
        <end position="76"/>
    </location>
</feature>
<organism evidence="3 4">
    <name type="scientific">Corynebacterium stationis</name>
    <dbReference type="NCBI Taxonomy" id="1705"/>
    <lineage>
        <taxon>Bacteria</taxon>
        <taxon>Bacillati</taxon>
        <taxon>Actinomycetota</taxon>
        <taxon>Actinomycetes</taxon>
        <taxon>Mycobacteriales</taxon>
        <taxon>Corynebacteriaceae</taxon>
        <taxon>Corynebacterium</taxon>
    </lineage>
</organism>
<dbReference type="InterPro" id="IPR018306">
    <property type="entry name" value="Phage_T5_Orf172_DNA-bd"/>
</dbReference>
<protein>
    <submittedName>
        <fullName evidence="3">DUF4041 domain-containing protein</fullName>
    </submittedName>
</protein>
<proteinExistence type="predicted"/>
<dbReference type="Proteomes" id="UP000544551">
    <property type="component" value="Unassembled WGS sequence"/>
</dbReference>
<evidence type="ECO:0000313" key="3">
    <source>
        <dbReference type="EMBL" id="NME88999.1"/>
    </source>
</evidence>
<evidence type="ECO:0000256" key="1">
    <source>
        <dbReference type="SAM" id="Coils"/>
    </source>
</evidence>
<dbReference type="AlphaFoldDB" id="A0AB36CJV4"/>
<dbReference type="Pfam" id="PF10544">
    <property type="entry name" value="T5orf172"/>
    <property type="match status" value="1"/>
</dbReference>
<dbReference type="Pfam" id="PF13250">
    <property type="entry name" value="SNIPE"/>
    <property type="match status" value="1"/>
</dbReference>
<accession>A0AB36CJV4</accession>
<feature type="domain" description="Bacteriophage T5 Orf172 DNA-binding" evidence="2">
    <location>
        <begin position="309"/>
        <end position="392"/>
    </location>
</feature>
<gene>
    <name evidence="3" type="ORF">HF853_04775</name>
</gene>
<reference evidence="3 4" key="1">
    <citation type="submission" date="2020-04" db="EMBL/GenBank/DDBJ databases">
        <authorList>
            <person name="Hitch T.C.A."/>
            <person name="Wylensek D."/>
            <person name="Clavel T."/>
        </authorList>
    </citation>
    <scope>NUCLEOTIDE SEQUENCE [LARGE SCALE GENOMIC DNA]</scope>
    <source>
        <strain evidence="3 4">BL-383-APC-3D</strain>
    </source>
</reference>
<evidence type="ECO:0000259" key="2">
    <source>
        <dbReference type="SMART" id="SM00974"/>
    </source>
</evidence>
<keyword evidence="1" id="KW-0175">Coiled coil</keyword>
<sequence length="422" mass="48380">MTNLFGSKARKENEQLKQQLSELQQIMMSIGAADVVQVDRRRRELELELSQLTEHQQKLKAELASMAQQLDQTRSEEISVRDSVTLQEFGLYNFENPAEDSIELQAQLEYVRGQIKLAVKNKNATQHTQNFTFNNSEAKGRSFVNKMSRMALRSYNAEVENAITRMKAGNLSAAVKRIERARDQVAKMGDMIDLTINPHYHTLRLAELGLSAKHLQAKAAAKEAEREARAQLREEKKAQAEMEAERKRLEKERVHYENSIAKLREQNRVDEAEALENQLHEINRGLEDVDYRAANVRAGYVYVISNIGSFGERMVKIGLTRRLDPMERVKELGDASVPFNFDVHVLHFSKDAVSVEAELHRKFDDVKVNLVNSRREFFYATPAEVKSALLEIDGSVLEYEEEAEADQFRQSASLRQQRVSKQ</sequence>
<dbReference type="SMART" id="SM00974">
    <property type="entry name" value="T5orf172"/>
    <property type="match status" value="1"/>
</dbReference>
<comment type="caution">
    <text evidence="3">The sequence shown here is derived from an EMBL/GenBank/DDBJ whole genome shotgun (WGS) entry which is preliminary data.</text>
</comment>
<feature type="coiled-coil region" evidence="1">
    <location>
        <begin position="214"/>
        <end position="266"/>
    </location>
</feature>
<evidence type="ECO:0000313" key="4">
    <source>
        <dbReference type="Proteomes" id="UP000544551"/>
    </source>
</evidence>
<name>A0AB36CJV4_9CORY</name>